<name>A0A0D6R4X2_ARACU</name>
<reference evidence="5" key="1">
    <citation type="submission" date="2015-03" db="EMBL/GenBank/DDBJ databases">
        <title>A transcriptome of Araucaria cunninghamii, an australian fine timber species.</title>
        <authorList>
            <person name="Jing Yi C.J.Y."/>
            <person name="Yin San L.Y.S."/>
            <person name="Abdul Karim S.S."/>
            <person name="Wan Azmi N.N."/>
            <person name="Hercus R.R."/>
            <person name="Croft L.L."/>
        </authorList>
    </citation>
    <scope>NUCLEOTIDE SEQUENCE</scope>
    <source>
        <strain evidence="5">MI0301</strain>
        <tissue evidence="5">Leaf</tissue>
    </source>
</reference>
<dbReference type="Gene3D" id="2.120.10.80">
    <property type="entry name" value="Kelch-type beta propeller"/>
    <property type="match status" value="2"/>
</dbReference>
<feature type="domain" description="F-box" evidence="4">
    <location>
        <begin position="57"/>
        <end position="103"/>
    </location>
</feature>
<dbReference type="SUPFAM" id="SSF81383">
    <property type="entry name" value="F-box domain"/>
    <property type="match status" value="1"/>
</dbReference>
<dbReference type="InterPro" id="IPR001810">
    <property type="entry name" value="F-box_dom"/>
</dbReference>
<organism evidence="5">
    <name type="scientific">Araucaria cunninghamii</name>
    <name type="common">Hoop pine</name>
    <name type="synonym">Moreton Bay pine</name>
    <dbReference type="NCBI Taxonomy" id="56994"/>
    <lineage>
        <taxon>Eukaryota</taxon>
        <taxon>Viridiplantae</taxon>
        <taxon>Streptophyta</taxon>
        <taxon>Embryophyta</taxon>
        <taxon>Tracheophyta</taxon>
        <taxon>Spermatophyta</taxon>
        <taxon>Pinopsida</taxon>
        <taxon>Pinidae</taxon>
        <taxon>Conifers II</taxon>
        <taxon>Araucariales</taxon>
        <taxon>Araucariaceae</taxon>
        <taxon>Araucaria</taxon>
    </lineage>
</organism>
<evidence type="ECO:0000256" key="3">
    <source>
        <dbReference type="SAM" id="MobiDB-lite"/>
    </source>
</evidence>
<evidence type="ECO:0000313" key="5">
    <source>
        <dbReference type="EMBL" id="JAG98887.1"/>
    </source>
</evidence>
<dbReference type="CDD" id="cd22152">
    <property type="entry name" value="F-box_AtAFR-like"/>
    <property type="match status" value="1"/>
</dbReference>
<sequence>MATGRSNSNNCHSGGLRRLMKACWTPPRSVSQQRSHGIGQEGGEGEGEEEANDEETAPFISLLPDDVFVECLARLPRSSLQASMMVCHRWHDLLNSNEYYDLRRKIGKLESMLYVLGGGGGGLASAVYSKQCKVWKAGLLFSTRTINISTNAWLLDYHTSHNSLLYAQPAVLDNKMFIIGAGLMAGPNSGGGGALNCTLIYDTWTKSLVRRSPMMCPRKKFACCVISSRIYVAGGSLRRGSCSTREAIVNAEEYVPELDLWRPISNMPRKRYGCLGAAVEGIFYVIGGLKFGKKNGFSVQPYAYVSSMDSYDPKTNTWLKTKPLPVGGCVIACSVMGSCIYMLCSHAVELSLWKYDTRKDSYTRIKSPPIPSPLRMDNVIKFCCVTMGTCIYIVQVGGSIDDLLRRSGRCARGQKEGLVLIYDTKLQEWSRGPDLPFVRNGATCAVVDC</sequence>
<dbReference type="Gene3D" id="1.20.1280.50">
    <property type="match status" value="1"/>
</dbReference>
<dbReference type="Pfam" id="PF00646">
    <property type="entry name" value="F-box"/>
    <property type="match status" value="1"/>
</dbReference>
<dbReference type="InterPro" id="IPR036047">
    <property type="entry name" value="F-box-like_dom_sf"/>
</dbReference>
<accession>A0A0D6R4X2</accession>
<dbReference type="InterPro" id="IPR006652">
    <property type="entry name" value="Kelch_1"/>
</dbReference>
<dbReference type="InterPro" id="IPR015915">
    <property type="entry name" value="Kelch-typ_b-propeller"/>
</dbReference>
<dbReference type="EMBL" id="GCKF01016298">
    <property type="protein sequence ID" value="JAG98887.1"/>
    <property type="molecule type" value="Transcribed_RNA"/>
</dbReference>
<protein>
    <recommendedName>
        <fullName evidence="4">F-box domain-containing protein</fullName>
    </recommendedName>
</protein>
<dbReference type="SMART" id="SM00256">
    <property type="entry name" value="FBOX"/>
    <property type="match status" value="1"/>
</dbReference>
<dbReference type="SUPFAM" id="SSF117281">
    <property type="entry name" value="Kelch motif"/>
    <property type="match status" value="1"/>
</dbReference>
<dbReference type="PANTHER" id="PTHR46344">
    <property type="entry name" value="OS02G0202900 PROTEIN"/>
    <property type="match status" value="1"/>
</dbReference>
<dbReference type="PROSITE" id="PS50181">
    <property type="entry name" value="FBOX"/>
    <property type="match status" value="1"/>
</dbReference>
<evidence type="ECO:0000256" key="1">
    <source>
        <dbReference type="ARBA" id="ARBA00022441"/>
    </source>
</evidence>
<keyword evidence="2" id="KW-0677">Repeat</keyword>
<dbReference type="SMART" id="SM00612">
    <property type="entry name" value="Kelch"/>
    <property type="match status" value="4"/>
</dbReference>
<evidence type="ECO:0000259" key="4">
    <source>
        <dbReference type="PROSITE" id="PS50181"/>
    </source>
</evidence>
<evidence type="ECO:0000256" key="2">
    <source>
        <dbReference type="ARBA" id="ARBA00022737"/>
    </source>
</evidence>
<proteinExistence type="predicted"/>
<dbReference type="PANTHER" id="PTHR46344:SF16">
    <property type="entry name" value="KELCH MOTIF FAMILY PROTEIN, EXPRESSED"/>
    <property type="match status" value="1"/>
</dbReference>
<feature type="compositionally biased region" description="Acidic residues" evidence="3">
    <location>
        <begin position="43"/>
        <end position="54"/>
    </location>
</feature>
<dbReference type="AlphaFoldDB" id="A0A0D6R4X2"/>
<keyword evidence="1" id="KW-0880">Kelch repeat</keyword>
<feature type="region of interest" description="Disordered" evidence="3">
    <location>
        <begin position="26"/>
        <end position="54"/>
    </location>
</feature>
<dbReference type="Pfam" id="PF01344">
    <property type="entry name" value="Kelch_1"/>
    <property type="match status" value="2"/>
</dbReference>